<sequence>MMSKVQKHHTMMTSNGEVLHPVSLFDFSDIDEPPAQPKRKPSRAHSRAIPVNDIDFLDDLFDDDPVPDFTGEERLELHKALLEKSCEQLHEAIEQRDLPLIRDILSWFSDPSWRPYGFRVCAALADVDPEVFLYQTFLNLQKKGITEEILCLNPSH</sequence>
<dbReference type="RefSeq" id="WP_139110912.1">
    <property type="nucleotide sequence ID" value="NZ_SZUV01000001.1"/>
</dbReference>
<dbReference type="EMBL" id="SZUV01000001">
    <property type="protein sequence ID" value="TQN50477.1"/>
    <property type="molecule type" value="Genomic_DNA"/>
</dbReference>
<protein>
    <submittedName>
        <fullName evidence="1">Uncharacterized protein</fullName>
    </submittedName>
</protein>
<accession>A0A543Q2B5</accession>
<proteinExistence type="predicted"/>
<reference evidence="1 2" key="1">
    <citation type="submission" date="2019-03" db="EMBL/GenBank/DDBJ databases">
        <title>New insights into Acidothiobacillus thiooxidans sulfur metabolism through coupled gene expression, solution geochemistry, microscopy and spectroscopy analyses.</title>
        <authorList>
            <person name="Camacho D."/>
            <person name="Frazao R."/>
            <person name="Fouillen A."/>
            <person name="Nanci A."/>
            <person name="Lang B.F."/>
            <person name="Apte S.C."/>
            <person name="Baron C."/>
            <person name="Warren L.A."/>
        </authorList>
    </citation>
    <scope>NUCLEOTIDE SEQUENCE [LARGE SCALE GENOMIC DNA]</scope>
    <source>
        <strain evidence="1 2">ATCC 19377</strain>
    </source>
</reference>
<gene>
    <name evidence="1" type="ORF">DLNHIDIE_00330</name>
</gene>
<evidence type="ECO:0000313" key="1">
    <source>
        <dbReference type="EMBL" id="TQN50477.1"/>
    </source>
</evidence>
<evidence type="ECO:0000313" key="2">
    <source>
        <dbReference type="Proteomes" id="UP000315403"/>
    </source>
</evidence>
<dbReference type="AlphaFoldDB" id="A0A543Q2B5"/>
<name>A0A543Q2B5_ACITH</name>
<dbReference type="Proteomes" id="UP000315403">
    <property type="component" value="Unassembled WGS sequence"/>
</dbReference>
<comment type="caution">
    <text evidence="1">The sequence shown here is derived from an EMBL/GenBank/DDBJ whole genome shotgun (WGS) entry which is preliminary data.</text>
</comment>
<organism evidence="1 2">
    <name type="scientific">Acidithiobacillus thiooxidans ATCC 19377</name>
    <dbReference type="NCBI Taxonomy" id="637390"/>
    <lineage>
        <taxon>Bacteria</taxon>
        <taxon>Pseudomonadati</taxon>
        <taxon>Pseudomonadota</taxon>
        <taxon>Acidithiobacillia</taxon>
        <taxon>Acidithiobacillales</taxon>
        <taxon>Acidithiobacillaceae</taxon>
        <taxon>Acidithiobacillus</taxon>
    </lineage>
</organism>